<dbReference type="KEGG" id="tvr:TVD_01925"/>
<keyword evidence="2" id="KW-1185">Reference proteome</keyword>
<dbReference type="PATRIC" id="fig|106634.4.peg.391"/>
<gene>
    <name evidence="1" type="ORF">TVD_01925</name>
</gene>
<dbReference type="RefSeq" id="WP_047250674.1">
    <property type="nucleotide sequence ID" value="NZ_CP011367.1"/>
</dbReference>
<protein>
    <submittedName>
        <fullName evidence="1">Uncharacterized protein</fullName>
    </submittedName>
</protein>
<evidence type="ECO:0000313" key="1">
    <source>
        <dbReference type="EMBL" id="AKJ94205.1"/>
    </source>
</evidence>
<dbReference type="EMBL" id="CP011367">
    <property type="protein sequence ID" value="AKJ94205.1"/>
    <property type="molecule type" value="Genomic_DNA"/>
</dbReference>
<evidence type="ECO:0000313" key="2">
    <source>
        <dbReference type="Proteomes" id="UP000064201"/>
    </source>
</evidence>
<dbReference type="STRING" id="106634.TVD_01925"/>
<dbReference type="OrthoDB" id="9780310at2"/>
<accession>A0A0G3FZ25</accession>
<organism evidence="1 2">
    <name type="scientific">Thioalkalivibrio versutus</name>
    <dbReference type="NCBI Taxonomy" id="106634"/>
    <lineage>
        <taxon>Bacteria</taxon>
        <taxon>Pseudomonadati</taxon>
        <taxon>Pseudomonadota</taxon>
        <taxon>Gammaproteobacteria</taxon>
        <taxon>Chromatiales</taxon>
        <taxon>Ectothiorhodospiraceae</taxon>
        <taxon>Thioalkalivibrio</taxon>
    </lineage>
</organism>
<dbReference type="Proteomes" id="UP000064201">
    <property type="component" value="Chromosome"/>
</dbReference>
<sequence>MSQDHEALVLQAAGVAAPGEDWWDDFFPEDLPQDWQLEYYTHYHSRLLLPAPVWTEAGAPAFGDWAEAVPPALRLTLDWPVELGLETGATRARALAEAVGDGLQAVAPGPMGPAQVQAIRAALEAAGLGRLMVYGAGEERVLARAEAAWFHPAPAPKSAALAGGGAWQVSPEAGLDAPGWRALVEALGQAGGSGEIPVFLRARPERLSDFRTIAALLGLG</sequence>
<reference evidence="1 2" key="1">
    <citation type="submission" date="2015-04" db="EMBL/GenBank/DDBJ databases">
        <title>Complete Sequence for the Genome of the Thioalkalivibrio versutus D301.</title>
        <authorList>
            <person name="Mu T."/>
            <person name="Zhou J."/>
            <person name="Xu X."/>
        </authorList>
    </citation>
    <scope>NUCLEOTIDE SEQUENCE [LARGE SCALE GENOMIC DNA]</scope>
    <source>
        <strain evidence="1 2">D301</strain>
    </source>
</reference>
<proteinExistence type="predicted"/>
<name>A0A0G3FZ25_9GAMM</name>
<dbReference type="AlphaFoldDB" id="A0A0G3FZ25"/>